<comment type="caution">
    <text evidence="1">The sequence shown here is derived from an EMBL/GenBank/DDBJ whole genome shotgun (WGS) entry which is preliminary data.</text>
</comment>
<evidence type="ECO:0000313" key="1">
    <source>
        <dbReference type="EMBL" id="MTH79697.1"/>
    </source>
</evidence>
<dbReference type="Proteomes" id="UP000478183">
    <property type="component" value="Unassembled WGS sequence"/>
</dbReference>
<dbReference type="EMBL" id="WMIE01000019">
    <property type="protein sequence ID" value="MTH79697.1"/>
    <property type="molecule type" value="Genomic_DNA"/>
</dbReference>
<dbReference type="OrthoDB" id="6493506at2"/>
<keyword evidence="2" id="KW-1185">Reference proteome</keyword>
<sequence length="398" mass="44709">MPISRISQIYEHEGMAGFYSRIRYPKARRLPQGYRSVSEDVVIIGDDLTLVPVLAEMLAHAGRDVVGWGNRDDLTRFHFDPDISGARRFDRNDVLIFSAAAQYHVGQLRIVAEECHAIIETSDARFRTISEMRIAGDRLFNAAGSPDEFRRTLYRFFVATGAIEPDLAYWRYLMPAPEGAEARFCLSLPETPERRDAFRSTGLGDFRVVDGLVMNEGWIGAALGFRSIAEACLATNVQTAMICEDDVQPAPDFASRLRVVMDYLGQTEWDVFSGLSSHVGPEYRIERIERFGGETFVHLNRTTGMVFNIYNRRALAHLANWSIARHGAASITIDRHLEEMPGLRVVTTLPFLVDHSDELSSAAWGFQNRRYRSLLTASSQRLGRLVEGAEAGSIRATI</sequence>
<evidence type="ECO:0000313" key="2">
    <source>
        <dbReference type="Proteomes" id="UP000478183"/>
    </source>
</evidence>
<dbReference type="RefSeq" id="WP_155097052.1">
    <property type="nucleotide sequence ID" value="NZ_WMIE01000019.1"/>
</dbReference>
<dbReference type="AlphaFoldDB" id="A0A6L6JGJ9"/>
<protein>
    <submittedName>
        <fullName evidence="1">Uncharacterized protein</fullName>
    </submittedName>
</protein>
<gene>
    <name evidence="1" type="ORF">GL286_18460</name>
</gene>
<proteinExistence type="predicted"/>
<name>A0A6L6JGJ9_9RHOB</name>
<accession>A0A6L6JGJ9</accession>
<reference evidence="1 2" key="1">
    <citation type="submission" date="2019-11" db="EMBL/GenBank/DDBJ databases">
        <authorList>
            <person name="Dong K."/>
        </authorList>
    </citation>
    <scope>NUCLEOTIDE SEQUENCE [LARGE SCALE GENOMIC DNA]</scope>
    <source>
        <strain evidence="1 2">NBRC 111993</strain>
    </source>
</reference>
<organism evidence="1 2">
    <name type="scientific">Paracoccus aestuariivivens</name>
    <dbReference type="NCBI Taxonomy" id="1820333"/>
    <lineage>
        <taxon>Bacteria</taxon>
        <taxon>Pseudomonadati</taxon>
        <taxon>Pseudomonadota</taxon>
        <taxon>Alphaproteobacteria</taxon>
        <taxon>Rhodobacterales</taxon>
        <taxon>Paracoccaceae</taxon>
        <taxon>Paracoccus</taxon>
    </lineage>
</organism>